<dbReference type="SUPFAM" id="SSF46955">
    <property type="entry name" value="Putative DNA-binding domain"/>
    <property type="match status" value="1"/>
</dbReference>
<dbReference type="PATRIC" id="fig|1423790.3.peg.1745"/>
<evidence type="ECO:0000313" key="5">
    <source>
        <dbReference type="Proteomes" id="UP000009311"/>
    </source>
</evidence>
<evidence type="ECO:0000259" key="3">
    <source>
        <dbReference type="SMART" id="SM00422"/>
    </source>
</evidence>
<dbReference type="SMART" id="SM00422">
    <property type="entry name" value="HTH_MERR"/>
    <property type="match status" value="1"/>
</dbReference>
<dbReference type="CDD" id="cd00592">
    <property type="entry name" value="HTH_MerR-like"/>
    <property type="match status" value="1"/>
</dbReference>
<keyword evidence="5" id="KW-1185">Reference proteome</keyword>
<dbReference type="GO" id="GO:0003677">
    <property type="term" value="F:DNA binding"/>
    <property type="evidence" value="ECO:0007669"/>
    <property type="project" value="InterPro"/>
</dbReference>
<dbReference type="Proteomes" id="UP000009311">
    <property type="component" value="Unassembled WGS sequence"/>
</dbReference>
<dbReference type="Gene3D" id="1.10.1660.10">
    <property type="match status" value="1"/>
</dbReference>
<accession>I7JZ72</accession>
<feature type="domain" description="HTH merR-type" evidence="3">
    <location>
        <begin position="15"/>
        <end position="90"/>
    </location>
</feature>
<feature type="region of interest" description="Disordered" evidence="2">
    <location>
        <begin position="177"/>
        <end position="202"/>
    </location>
</feature>
<protein>
    <recommendedName>
        <fullName evidence="3">HTH merR-type domain-containing protein</fullName>
    </recommendedName>
</protein>
<dbReference type="AlphaFoldDB" id="I7JZ72"/>
<dbReference type="GO" id="GO:0006355">
    <property type="term" value="P:regulation of DNA-templated transcription"/>
    <property type="evidence" value="ECO:0007669"/>
    <property type="project" value="InterPro"/>
</dbReference>
<evidence type="ECO:0000256" key="1">
    <source>
        <dbReference type="SAM" id="Coils"/>
    </source>
</evidence>
<proteinExistence type="predicted"/>
<reference evidence="4 5" key="1">
    <citation type="submission" date="2012-06" db="EMBL/GenBank/DDBJ databases">
        <title>Draft Genome Sequence of Lactobacillus pasteurii CRBIP 24.76T.</title>
        <authorList>
            <person name="Cousin S."/>
            <person name="Bouchier C."/>
            <person name="Loux V."/>
            <person name="Ma L."/>
            <person name="Creno S."/>
            <person name="Bizet C."/>
            <person name="Clermont D."/>
        </authorList>
    </citation>
    <scope>NUCLEOTIDE SEQUENCE [LARGE SCALE GENOMIC DNA]</scope>
    <source>
        <strain evidence="5">CRBIP 24.76T</strain>
    </source>
</reference>
<dbReference type="EMBL" id="CAKD01000029">
    <property type="protein sequence ID" value="CCI86070.1"/>
    <property type="molecule type" value="Genomic_DNA"/>
</dbReference>
<feature type="compositionally biased region" description="Basic and acidic residues" evidence="2">
    <location>
        <begin position="180"/>
        <end position="202"/>
    </location>
</feature>
<dbReference type="InterPro" id="IPR000551">
    <property type="entry name" value="MerR-type_HTH_dom"/>
</dbReference>
<keyword evidence="1" id="KW-0175">Coiled coil</keyword>
<evidence type="ECO:0000313" key="4">
    <source>
        <dbReference type="EMBL" id="CCI86070.1"/>
    </source>
</evidence>
<dbReference type="InterPro" id="IPR009061">
    <property type="entry name" value="DNA-bd_dom_put_sf"/>
</dbReference>
<dbReference type="STRING" id="1423790.BN53_08395"/>
<comment type="caution">
    <text evidence="4">The sequence shown here is derived from an EMBL/GenBank/DDBJ whole genome shotgun (WGS) entry which is preliminary data.</text>
</comment>
<gene>
    <name evidence="4" type="ORF">BN53_08395</name>
</gene>
<evidence type="ECO:0000256" key="2">
    <source>
        <dbReference type="SAM" id="MobiDB-lite"/>
    </source>
</evidence>
<feature type="coiled-coil region" evidence="1">
    <location>
        <begin position="117"/>
        <end position="151"/>
    </location>
</feature>
<organism evidence="4 5">
    <name type="scientific">Lactobacillus pasteurii DSM 23907 = CRBIP 24.76</name>
    <dbReference type="NCBI Taxonomy" id="1423790"/>
    <lineage>
        <taxon>Bacteria</taxon>
        <taxon>Bacillati</taxon>
        <taxon>Bacillota</taxon>
        <taxon>Bacilli</taxon>
        <taxon>Lactobacillales</taxon>
        <taxon>Lactobacillaceae</taxon>
        <taxon>Lactobacillus</taxon>
    </lineage>
</organism>
<sequence>MEKMTVDKHEFEELLAPSQVAKELGVSPATLRNYSTIVEKVTANGDYYERNKRNSRLYRKQDLADLQALHKLSQDHGLTLQQAARQIFAVSEVKEDTADKQALSTEMMNDKQVIKLLEALSQTIANQNQAIKDLQEQLAKIQEQNQTLLESQKLAKPKSEVDPEIEALPDISGIVIQGQTKEEKSPEDKRKEVAADMMKSEDQVRDEILNKAKENAKKRATANVHRTLEDMQLPKKKKHWWQRFLN</sequence>
<dbReference type="Pfam" id="PF13411">
    <property type="entry name" value="MerR_1"/>
    <property type="match status" value="1"/>
</dbReference>
<dbReference type="eggNOG" id="ENOG5033CQY">
    <property type="taxonomic scope" value="Bacteria"/>
</dbReference>
<name>I7JZ72_9LACO</name>